<dbReference type="Pfam" id="PF22191">
    <property type="entry name" value="IBR_1"/>
    <property type="match status" value="1"/>
</dbReference>
<keyword evidence="6" id="KW-0863">Zinc-finger</keyword>
<evidence type="ECO:0000313" key="11">
    <source>
        <dbReference type="Proteomes" id="UP000276133"/>
    </source>
</evidence>
<sequence length="556" mass="64100">MDWSIMEQKCQNVSSVLKLDEPLDALYLLKQFNWNPQTILNEYNKDPSSFVKSYFSDDNNNNSKKTSPVNKTSLVSYLNIFNENKLTSLASHSFAIKSNELEACCQICYCAKSGQEMMALEQCGHLFCVDCWKMHFESLVNNASGHFFECMQTKCSVVAGKNFVLECLKTSDVNLMERYKNLVVNDLINESEDLQVCPGEIHSVKGNSQFSTPRTHVANTGIRLTSTVTSTPTVSFTFKTESPEPAETVSQKCDSVVWLQSKPGAKRVMCTNCDTQFCFLCATPYHAPNNCSTIRKWNLKCQDDSETRNYLLVHTQDCPKCKVCIEKNGGCSHMTCNRCKHEFCWVCGNDWKTHGPTYDCNRYKGNPEQDTAREALNRYTHYYHRWINHSNSLKFEKALRQQCLLKIQHKIMNKEGGTLVDWEFLIEAVDVLTRARYTLQYTYPYAYYLDNNETKMLFENIQAELEREVENLSHSLEKVNLNDKFNIRIQMSIVEKRRRTFTATSISMTTELDLPKDILDLEDWSALGQGTSKVADYQIKMHNYIRALYSTVKKRV</sequence>
<dbReference type="GO" id="GO:0008270">
    <property type="term" value="F:zinc ion binding"/>
    <property type="evidence" value="ECO:0007669"/>
    <property type="project" value="UniProtKB-KW"/>
</dbReference>
<evidence type="ECO:0000256" key="8">
    <source>
        <dbReference type="ARBA" id="ARBA00022833"/>
    </source>
</evidence>
<dbReference type="AlphaFoldDB" id="A0A3M7SGK9"/>
<dbReference type="EMBL" id="REGN01001423">
    <property type="protein sequence ID" value="RNA34747.1"/>
    <property type="molecule type" value="Genomic_DNA"/>
</dbReference>
<evidence type="ECO:0000313" key="10">
    <source>
        <dbReference type="EMBL" id="RNA34747.1"/>
    </source>
</evidence>
<keyword evidence="4" id="KW-0479">Metal-binding</keyword>
<dbReference type="InterPro" id="IPR045840">
    <property type="entry name" value="Ariadne"/>
</dbReference>
<dbReference type="InterPro" id="IPR047556">
    <property type="entry name" value="Rcat_RBR_TRIAD1"/>
</dbReference>
<keyword evidence="7" id="KW-0833">Ubl conjugation pathway</keyword>
<dbReference type="OrthoDB" id="10009520at2759"/>
<keyword evidence="3" id="KW-0808">Transferase</keyword>
<dbReference type="Proteomes" id="UP000276133">
    <property type="component" value="Unassembled WGS sequence"/>
</dbReference>
<organism evidence="10 11">
    <name type="scientific">Brachionus plicatilis</name>
    <name type="common">Marine rotifer</name>
    <name type="synonym">Brachionus muelleri</name>
    <dbReference type="NCBI Taxonomy" id="10195"/>
    <lineage>
        <taxon>Eukaryota</taxon>
        <taxon>Metazoa</taxon>
        <taxon>Spiralia</taxon>
        <taxon>Gnathifera</taxon>
        <taxon>Rotifera</taxon>
        <taxon>Eurotatoria</taxon>
        <taxon>Monogononta</taxon>
        <taxon>Pseudotrocha</taxon>
        <taxon>Ploima</taxon>
        <taxon>Brachionidae</taxon>
        <taxon>Brachionus</taxon>
    </lineage>
</organism>
<dbReference type="InterPro" id="IPR013083">
    <property type="entry name" value="Znf_RING/FYVE/PHD"/>
</dbReference>
<reference evidence="10 11" key="1">
    <citation type="journal article" date="2018" name="Sci. Rep.">
        <title>Genomic signatures of local adaptation to the degree of environmental predictability in rotifers.</title>
        <authorList>
            <person name="Franch-Gras L."/>
            <person name="Hahn C."/>
            <person name="Garcia-Roger E.M."/>
            <person name="Carmona M.J."/>
            <person name="Serra M."/>
            <person name="Gomez A."/>
        </authorList>
    </citation>
    <scope>NUCLEOTIDE SEQUENCE [LARGE SCALE GENOMIC DNA]</scope>
    <source>
        <strain evidence="10">HYR1</strain>
    </source>
</reference>
<evidence type="ECO:0000256" key="3">
    <source>
        <dbReference type="ARBA" id="ARBA00022679"/>
    </source>
</evidence>
<dbReference type="GO" id="GO:0061630">
    <property type="term" value="F:ubiquitin protein ligase activity"/>
    <property type="evidence" value="ECO:0007669"/>
    <property type="project" value="UniProtKB-EC"/>
</dbReference>
<dbReference type="Pfam" id="PF01485">
    <property type="entry name" value="IBR"/>
    <property type="match status" value="1"/>
</dbReference>
<name>A0A3M7SGK9_BRAPC</name>
<keyword evidence="11" id="KW-1185">Reference proteome</keyword>
<feature type="domain" description="RING-type" evidence="9">
    <location>
        <begin position="101"/>
        <end position="364"/>
    </location>
</feature>
<dbReference type="CDD" id="cd20360">
    <property type="entry name" value="Rcat_RBR_TRIAD1"/>
    <property type="match status" value="1"/>
</dbReference>
<keyword evidence="5" id="KW-0677">Repeat</keyword>
<dbReference type="FunFam" id="1.20.120.1750:FF:000002">
    <property type="entry name" value="RBR-type E3 ubiquitin transferase"/>
    <property type="match status" value="1"/>
</dbReference>
<dbReference type="GO" id="GO:0016567">
    <property type="term" value="P:protein ubiquitination"/>
    <property type="evidence" value="ECO:0007669"/>
    <property type="project" value="InterPro"/>
</dbReference>
<evidence type="ECO:0000256" key="1">
    <source>
        <dbReference type="ARBA" id="ARBA00001798"/>
    </source>
</evidence>
<dbReference type="InterPro" id="IPR001841">
    <property type="entry name" value="Znf_RING"/>
</dbReference>
<dbReference type="PANTHER" id="PTHR11685">
    <property type="entry name" value="RBR FAMILY RING FINGER AND IBR DOMAIN-CONTAINING"/>
    <property type="match status" value="1"/>
</dbReference>
<dbReference type="InterPro" id="IPR031127">
    <property type="entry name" value="E3_UB_ligase_RBR"/>
</dbReference>
<evidence type="ECO:0000259" key="9">
    <source>
        <dbReference type="PROSITE" id="PS51873"/>
    </source>
</evidence>
<evidence type="ECO:0000256" key="7">
    <source>
        <dbReference type="ARBA" id="ARBA00022786"/>
    </source>
</evidence>
<keyword evidence="8" id="KW-0862">Zinc</keyword>
<dbReference type="SUPFAM" id="SSF57850">
    <property type="entry name" value="RING/U-box"/>
    <property type="match status" value="3"/>
</dbReference>
<evidence type="ECO:0000256" key="6">
    <source>
        <dbReference type="ARBA" id="ARBA00022771"/>
    </source>
</evidence>
<dbReference type="SMART" id="SM00184">
    <property type="entry name" value="RING"/>
    <property type="match status" value="2"/>
</dbReference>
<dbReference type="Gene3D" id="1.20.120.1750">
    <property type="match status" value="1"/>
</dbReference>
<gene>
    <name evidence="10" type="ORF">BpHYR1_006933</name>
</gene>
<accession>A0A3M7SGK9</accession>
<dbReference type="InterPro" id="IPR002867">
    <property type="entry name" value="IBR_dom"/>
</dbReference>
<evidence type="ECO:0000256" key="4">
    <source>
        <dbReference type="ARBA" id="ARBA00022723"/>
    </source>
</evidence>
<protein>
    <recommendedName>
        <fullName evidence="2">RBR-type E3 ubiquitin transferase</fullName>
        <ecNumber evidence="2">2.3.2.31</ecNumber>
    </recommendedName>
</protein>
<evidence type="ECO:0000256" key="2">
    <source>
        <dbReference type="ARBA" id="ARBA00012251"/>
    </source>
</evidence>
<dbReference type="InterPro" id="IPR044066">
    <property type="entry name" value="TRIAD_supradom"/>
</dbReference>
<evidence type="ECO:0000256" key="5">
    <source>
        <dbReference type="ARBA" id="ARBA00022737"/>
    </source>
</evidence>
<dbReference type="Gene3D" id="3.30.40.10">
    <property type="entry name" value="Zinc/RING finger domain, C3HC4 (zinc finger)"/>
    <property type="match status" value="1"/>
</dbReference>
<dbReference type="Pfam" id="PF19422">
    <property type="entry name" value="Ariadne"/>
    <property type="match status" value="1"/>
</dbReference>
<proteinExistence type="predicted"/>
<dbReference type="STRING" id="10195.A0A3M7SGK9"/>
<comment type="catalytic activity">
    <reaction evidence="1">
        <text>[E2 ubiquitin-conjugating enzyme]-S-ubiquitinyl-L-cysteine + [acceptor protein]-L-lysine = [E2 ubiquitin-conjugating enzyme]-L-cysteine + [acceptor protein]-N(6)-ubiquitinyl-L-lysine.</text>
        <dbReference type="EC" id="2.3.2.31"/>
    </reaction>
</comment>
<dbReference type="PROSITE" id="PS51873">
    <property type="entry name" value="TRIAD"/>
    <property type="match status" value="1"/>
</dbReference>
<dbReference type="EC" id="2.3.2.31" evidence="2"/>
<comment type="caution">
    <text evidence="10">The sequence shown here is derived from an EMBL/GenBank/DDBJ whole genome shotgun (WGS) entry which is preliminary data.</text>
</comment>
<dbReference type="SMART" id="SM00647">
    <property type="entry name" value="IBR"/>
    <property type="match status" value="2"/>
</dbReference>